<reference evidence="2" key="1">
    <citation type="submission" date="2011-11" db="EMBL/GenBank/DDBJ databases">
        <title>The Genome Sequence of Fusarium oxysporum Cotton.</title>
        <authorList>
            <consortium name="The Broad Institute Genome Sequencing Platform"/>
            <person name="Ma L.-J."/>
            <person name="Gale L.R."/>
            <person name="Schwartz D.C."/>
            <person name="Zhou S."/>
            <person name="Corby-Kistler H."/>
            <person name="Young S.K."/>
            <person name="Zeng Q."/>
            <person name="Gargeya S."/>
            <person name="Fitzgerald M."/>
            <person name="Haas B."/>
            <person name="Abouelleil A."/>
            <person name="Alvarado L."/>
            <person name="Arachchi H.M."/>
            <person name="Berlin A."/>
            <person name="Brown A."/>
            <person name="Chapman S.B."/>
            <person name="Chen Z."/>
            <person name="Dunbar C."/>
            <person name="Freedman E."/>
            <person name="Gearin G."/>
            <person name="Goldberg J."/>
            <person name="Griggs A."/>
            <person name="Gujja S."/>
            <person name="Heiman D."/>
            <person name="Howarth C."/>
            <person name="Larson L."/>
            <person name="Lui A."/>
            <person name="MacDonald P.J.P."/>
            <person name="Montmayeur A."/>
            <person name="Murphy C."/>
            <person name="Neiman D."/>
            <person name="Pearson M."/>
            <person name="Priest M."/>
            <person name="Roberts A."/>
            <person name="Saif S."/>
            <person name="Shea T."/>
            <person name="Shenoy N."/>
            <person name="Sisk P."/>
            <person name="Stolte C."/>
            <person name="Sykes S."/>
            <person name="Wortman J."/>
            <person name="Nusbaum C."/>
            <person name="Birren B."/>
        </authorList>
    </citation>
    <scope>NUCLEOTIDE SEQUENCE [LARGE SCALE GENOMIC DNA]</scope>
    <source>
        <strain evidence="2">25433</strain>
    </source>
</reference>
<dbReference type="HOGENOM" id="CLU_134537_0_0_1"/>
<accession>X0LDQ4</accession>
<sequence>MHGISSLPNSSVSGHRVAATIGSPPAALEDIEPQRLHDVNRDLWQWTFQSVMANAHDQSPTLNISFGLHDYSLPTLNSGSPPQPLQAHVFPSPDNPSHYSSASPPELATTGPNFQTSHIQDASPTQVQSPRQLAPNKRPDTDKLG</sequence>
<gene>
    <name evidence="2" type="ORF">FOTG_08880</name>
</gene>
<evidence type="ECO:0000256" key="1">
    <source>
        <dbReference type="SAM" id="MobiDB-lite"/>
    </source>
</evidence>
<evidence type="ECO:0000313" key="2">
    <source>
        <dbReference type="EMBL" id="EXM23928.1"/>
    </source>
</evidence>
<dbReference type="Proteomes" id="UP000030701">
    <property type="component" value="Unassembled WGS sequence"/>
</dbReference>
<feature type="region of interest" description="Disordered" evidence="1">
    <location>
        <begin position="70"/>
        <end position="145"/>
    </location>
</feature>
<name>X0LDQ4_FUSOX</name>
<dbReference type="EMBL" id="JH657938">
    <property type="protein sequence ID" value="EXM23928.1"/>
    <property type="molecule type" value="Genomic_DNA"/>
</dbReference>
<proteinExistence type="predicted"/>
<organism evidence="2">
    <name type="scientific">Fusarium oxysporum f. sp. vasinfectum 25433</name>
    <dbReference type="NCBI Taxonomy" id="1089449"/>
    <lineage>
        <taxon>Eukaryota</taxon>
        <taxon>Fungi</taxon>
        <taxon>Dikarya</taxon>
        <taxon>Ascomycota</taxon>
        <taxon>Pezizomycotina</taxon>
        <taxon>Sordariomycetes</taxon>
        <taxon>Hypocreomycetidae</taxon>
        <taxon>Hypocreales</taxon>
        <taxon>Nectriaceae</taxon>
        <taxon>Fusarium</taxon>
        <taxon>Fusarium oxysporum species complex</taxon>
    </lineage>
</organism>
<feature type="compositionally biased region" description="Polar residues" evidence="1">
    <location>
        <begin position="110"/>
        <end position="131"/>
    </location>
</feature>
<reference evidence="2" key="2">
    <citation type="submission" date="2012-05" db="EMBL/GenBank/DDBJ databases">
        <title>The Genome Annotation of Fusarium oxysporum Cotton.</title>
        <authorList>
            <consortium name="The Broad Institute Genomics Platform"/>
            <person name="Ma L.-J."/>
            <person name="Corby-Kistler H."/>
            <person name="Broz K."/>
            <person name="Gale L.R."/>
            <person name="Jonkers W."/>
            <person name="O'Donnell K."/>
            <person name="Ploetz R."/>
            <person name="Steinberg C."/>
            <person name="Schwartz D.C."/>
            <person name="VanEtten H."/>
            <person name="Zhou S."/>
            <person name="Young S.K."/>
            <person name="Zeng Q."/>
            <person name="Gargeya S."/>
            <person name="Fitzgerald M."/>
            <person name="Abouelleil A."/>
            <person name="Alvarado L."/>
            <person name="Chapman S.B."/>
            <person name="Gainer-Dewar J."/>
            <person name="Goldberg J."/>
            <person name="Griggs A."/>
            <person name="Gujja S."/>
            <person name="Hansen M."/>
            <person name="Howarth C."/>
            <person name="Imamovic A."/>
            <person name="Ireland A."/>
            <person name="Larimer J."/>
            <person name="McCowan C."/>
            <person name="Murphy C."/>
            <person name="Pearson M."/>
            <person name="Poon T.W."/>
            <person name="Priest M."/>
            <person name="Roberts A."/>
            <person name="Saif S."/>
            <person name="Shea T."/>
            <person name="Sykes S."/>
            <person name="Wortman J."/>
            <person name="Nusbaum C."/>
            <person name="Birren B."/>
        </authorList>
    </citation>
    <scope>NUCLEOTIDE SEQUENCE</scope>
    <source>
        <strain evidence="2">25433</strain>
    </source>
</reference>
<protein>
    <submittedName>
        <fullName evidence="2">Uncharacterized protein</fullName>
    </submittedName>
</protein>
<dbReference type="OrthoDB" id="5098267at2759"/>
<dbReference type="AlphaFoldDB" id="X0LDQ4"/>